<name>A0A9P4K3Z0_9PLEO</name>
<feature type="region of interest" description="Disordered" evidence="1">
    <location>
        <begin position="19"/>
        <end position="96"/>
    </location>
</feature>
<gene>
    <name evidence="2" type="ORF">CC78DRAFT_620263</name>
</gene>
<reference evidence="3" key="1">
    <citation type="journal article" date="2020" name="Stud. Mycol.">
        <title>101 Dothideomycetes genomes: A test case for predicting lifestyles and emergence of pathogens.</title>
        <authorList>
            <person name="Haridas S."/>
            <person name="Albert R."/>
            <person name="Binder M."/>
            <person name="Bloem J."/>
            <person name="LaButti K."/>
            <person name="Salamov A."/>
            <person name="Andreopoulos B."/>
            <person name="Baker S."/>
            <person name="Barry K."/>
            <person name="Bills G."/>
            <person name="Bluhm B."/>
            <person name="Cannon C."/>
            <person name="Castanera R."/>
            <person name="Culley D."/>
            <person name="Daum C."/>
            <person name="Ezra D."/>
            <person name="Gonzalez J."/>
            <person name="Henrissat B."/>
            <person name="Kuo A."/>
            <person name="Liang C."/>
            <person name="Lipzen A."/>
            <person name="Lutzoni F."/>
            <person name="Magnuson J."/>
            <person name="Mondo S."/>
            <person name="Nolan M."/>
            <person name="Ohm R."/>
            <person name="Pangilinan J."/>
            <person name="Park H.-J."/>
            <person name="Ramirez L."/>
            <person name="Alfaro M."/>
            <person name="Sun H."/>
            <person name="Tritt A."/>
            <person name="Yoshinaga Y."/>
            <person name="Zwiers L.-H."/>
            <person name="Turgeon B."/>
            <person name="Goodwin S."/>
            <person name="Spatafora J."/>
            <person name="Crous P."/>
            <person name="Grigoriev I."/>
        </authorList>
    </citation>
    <scope>NUCLEOTIDE SEQUENCE [LARGE SCALE GENOMIC DNA]</scope>
    <source>
        <strain evidence="3">CBS 304.66</strain>
    </source>
</reference>
<keyword evidence="3" id="KW-1185">Reference proteome</keyword>
<dbReference type="Proteomes" id="UP000800093">
    <property type="component" value="Unassembled WGS sequence"/>
</dbReference>
<feature type="compositionally biased region" description="Polar residues" evidence="1">
    <location>
        <begin position="21"/>
        <end position="33"/>
    </location>
</feature>
<organism evidence="2 3">
    <name type="scientific">Lojkania enalia</name>
    <dbReference type="NCBI Taxonomy" id="147567"/>
    <lineage>
        <taxon>Eukaryota</taxon>
        <taxon>Fungi</taxon>
        <taxon>Dikarya</taxon>
        <taxon>Ascomycota</taxon>
        <taxon>Pezizomycotina</taxon>
        <taxon>Dothideomycetes</taxon>
        <taxon>Pleosporomycetidae</taxon>
        <taxon>Pleosporales</taxon>
        <taxon>Pleosporales incertae sedis</taxon>
        <taxon>Lojkania</taxon>
    </lineage>
</organism>
<dbReference type="OrthoDB" id="273230at2759"/>
<dbReference type="AlphaFoldDB" id="A0A9P4K3Z0"/>
<accession>A0A9P4K3Z0</accession>
<evidence type="ECO:0000256" key="1">
    <source>
        <dbReference type="SAM" id="MobiDB-lite"/>
    </source>
</evidence>
<proteinExistence type="predicted"/>
<evidence type="ECO:0000313" key="3">
    <source>
        <dbReference type="Proteomes" id="UP000800093"/>
    </source>
</evidence>
<feature type="compositionally biased region" description="Polar residues" evidence="1">
    <location>
        <begin position="65"/>
        <end position="76"/>
    </location>
</feature>
<evidence type="ECO:0000313" key="2">
    <source>
        <dbReference type="EMBL" id="KAF2260433.1"/>
    </source>
</evidence>
<feature type="compositionally biased region" description="Low complexity" evidence="1">
    <location>
        <begin position="49"/>
        <end position="64"/>
    </location>
</feature>
<sequence>MPSRVQPTLRTLLRTSILRPQTATQLPRTLPQQHSRRSASPRPINCPHSRSLSTSSTQWTRSTTPYSLSSVRTFTRASARRRPNEEPISATTDPEAAKMIEEVIEQIQDLYGTARDEFEMASEETEKNTTYAEGDRAAAREELSRLLEYYNGVLEGADRAVSEEVKRRVGQRIRELEQAVIAMEDAASHGD</sequence>
<dbReference type="EMBL" id="ML986681">
    <property type="protein sequence ID" value="KAF2260433.1"/>
    <property type="molecule type" value="Genomic_DNA"/>
</dbReference>
<comment type="caution">
    <text evidence="2">The sequence shown here is derived from an EMBL/GenBank/DDBJ whole genome shotgun (WGS) entry which is preliminary data.</text>
</comment>
<protein>
    <submittedName>
        <fullName evidence="2">Uncharacterized protein</fullName>
    </submittedName>
</protein>